<keyword evidence="1" id="KW-0732">Signal</keyword>
<dbReference type="SUPFAM" id="SSF117070">
    <property type="entry name" value="LEA14-like"/>
    <property type="match status" value="1"/>
</dbReference>
<comment type="caution">
    <text evidence="3">The sequence shown here is derived from an EMBL/GenBank/DDBJ whole genome shotgun (WGS) entry which is preliminary data.</text>
</comment>
<gene>
    <name evidence="3" type="ORF">DM813_26490</name>
</gene>
<evidence type="ECO:0000259" key="2">
    <source>
        <dbReference type="SMART" id="SM00769"/>
    </source>
</evidence>
<dbReference type="Gene3D" id="2.60.40.1820">
    <property type="match status" value="1"/>
</dbReference>
<dbReference type="RefSeq" id="WP_128326315.1">
    <property type="nucleotide sequence ID" value="NZ_QJRG01000049.1"/>
</dbReference>
<dbReference type="EMBL" id="QJRG01000049">
    <property type="protein sequence ID" value="RWU18204.1"/>
    <property type="molecule type" value="Genomic_DNA"/>
</dbReference>
<dbReference type="SMART" id="SM00769">
    <property type="entry name" value="WHy"/>
    <property type="match status" value="1"/>
</dbReference>
<dbReference type="Proteomes" id="UP000288983">
    <property type="component" value="Unassembled WGS sequence"/>
</dbReference>
<protein>
    <recommendedName>
        <fullName evidence="2">Water stress and hypersensitive response domain-containing protein</fullName>
    </recommendedName>
</protein>
<dbReference type="OrthoDB" id="5421820at2"/>
<reference evidence="3 4" key="1">
    <citation type="submission" date="2018-06" db="EMBL/GenBank/DDBJ databases">
        <title>Bacteria isolated from soil of Wuhan.</title>
        <authorList>
            <person name="Wei X."/>
            <person name="Chunhua H."/>
        </authorList>
    </citation>
    <scope>NUCLEOTIDE SEQUENCE [LARGE SCALE GENOMIC DNA]</scope>
    <source>
        <strain evidence="4">xwS2</strain>
    </source>
</reference>
<dbReference type="Pfam" id="PF03168">
    <property type="entry name" value="LEA_2"/>
    <property type="match status" value="1"/>
</dbReference>
<dbReference type="AlphaFoldDB" id="A0A443ZHM0"/>
<feature type="chain" id="PRO_5019485674" description="Water stress and hypersensitive response domain-containing protein" evidence="1">
    <location>
        <begin position="26"/>
        <end position="162"/>
    </location>
</feature>
<organism evidence="3 4">
    <name type="scientific">Pseudomonas alkylphenolica</name>
    <dbReference type="NCBI Taxonomy" id="237609"/>
    <lineage>
        <taxon>Bacteria</taxon>
        <taxon>Pseudomonadati</taxon>
        <taxon>Pseudomonadota</taxon>
        <taxon>Gammaproteobacteria</taxon>
        <taxon>Pseudomonadales</taxon>
        <taxon>Pseudomonadaceae</taxon>
        <taxon>Pseudomonas</taxon>
    </lineage>
</organism>
<feature type="signal peptide" evidence="1">
    <location>
        <begin position="1"/>
        <end position="25"/>
    </location>
</feature>
<dbReference type="InterPro" id="IPR004864">
    <property type="entry name" value="LEA_2"/>
</dbReference>
<evidence type="ECO:0000256" key="1">
    <source>
        <dbReference type="SAM" id="SignalP"/>
    </source>
</evidence>
<evidence type="ECO:0000313" key="3">
    <source>
        <dbReference type="EMBL" id="RWU18204.1"/>
    </source>
</evidence>
<feature type="domain" description="Water stress and hypersensitive response" evidence="2">
    <location>
        <begin position="35"/>
        <end position="155"/>
    </location>
</feature>
<dbReference type="GO" id="GO:0009269">
    <property type="term" value="P:response to desiccation"/>
    <property type="evidence" value="ECO:0007669"/>
    <property type="project" value="InterPro"/>
</dbReference>
<sequence length="162" mass="17413">MIRAYRHVLRTSLVLAMLLGLSACALFQSRDPLSISVIGIEPMPGQGLEMRMKVKLRVQNPNETPIDYNGIAVNLEVNGQPLAAGVSNQSGSIGRFSEGVVEVPMSITAFSMMRQAVGLGQVQNLDGMPYVLRGKLAGGVFGTVRFSDNGQLSLPKPAKITW</sequence>
<name>A0A443ZHM0_9PSED</name>
<dbReference type="InterPro" id="IPR013990">
    <property type="entry name" value="WHy-dom"/>
</dbReference>
<evidence type="ECO:0000313" key="4">
    <source>
        <dbReference type="Proteomes" id="UP000288983"/>
    </source>
</evidence>
<proteinExistence type="predicted"/>
<accession>A0A443ZHM0</accession>
<dbReference type="PROSITE" id="PS51257">
    <property type="entry name" value="PROKAR_LIPOPROTEIN"/>
    <property type="match status" value="1"/>
</dbReference>